<reference evidence="3" key="1">
    <citation type="journal article" date="2019" name="Int. J. Syst. Evol. Microbiol.">
        <title>The Global Catalogue of Microorganisms (GCM) 10K type strain sequencing project: providing services to taxonomists for standard genome sequencing and annotation.</title>
        <authorList>
            <consortium name="The Broad Institute Genomics Platform"/>
            <consortium name="The Broad Institute Genome Sequencing Center for Infectious Disease"/>
            <person name="Wu L."/>
            <person name="Ma J."/>
        </authorList>
    </citation>
    <scope>NUCLEOTIDE SEQUENCE [LARGE SCALE GENOMIC DNA]</scope>
    <source>
        <strain evidence="3">CGMCC 1.16306</strain>
    </source>
</reference>
<dbReference type="GO" id="GO:0016787">
    <property type="term" value="F:hydrolase activity"/>
    <property type="evidence" value="ECO:0007669"/>
    <property type="project" value="UniProtKB-KW"/>
</dbReference>
<dbReference type="PANTHER" id="PTHR43155:SF2">
    <property type="entry name" value="CYCLIC DI-GMP PHOSPHODIESTERASE PA4108"/>
    <property type="match status" value="1"/>
</dbReference>
<evidence type="ECO:0000259" key="1">
    <source>
        <dbReference type="PROSITE" id="PS51832"/>
    </source>
</evidence>
<accession>A0ABV9GQ55</accession>
<comment type="caution">
    <text evidence="2">The sequence shown here is derived from an EMBL/GenBank/DDBJ whole genome shotgun (WGS) entry which is preliminary data.</text>
</comment>
<gene>
    <name evidence="2" type="ORF">ACFO4N_13445</name>
</gene>
<name>A0ABV9GQ55_9BACL</name>
<dbReference type="SUPFAM" id="SSF109604">
    <property type="entry name" value="HD-domain/PDEase-like"/>
    <property type="match status" value="1"/>
</dbReference>
<dbReference type="PROSITE" id="PS51832">
    <property type="entry name" value="HD_GYP"/>
    <property type="match status" value="1"/>
</dbReference>
<proteinExistence type="predicted"/>
<dbReference type="SMART" id="SM00471">
    <property type="entry name" value="HDc"/>
    <property type="match status" value="1"/>
</dbReference>
<evidence type="ECO:0000313" key="3">
    <source>
        <dbReference type="Proteomes" id="UP001596022"/>
    </source>
</evidence>
<dbReference type="CDD" id="cd00077">
    <property type="entry name" value="HDc"/>
    <property type="match status" value="1"/>
</dbReference>
<feature type="domain" description="HD-GYP" evidence="1">
    <location>
        <begin position="118"/>
        <end position="314"/>
    </location>
</feature>
<dbReference type="RefSeq" id="WP_376846811.1">
    <property type="nucleotide sequence ID" value="NZ_JBHSFW010000011.1"/>
</dbReference>
<sequence length="356" mass="40795">MKVKRRDLVEGCILSSDVYSKSTTPLITKQTVLTSEHLDVLKAFLIEDVSVEPKLVSGQKFRVSLSRNHITDEVLSEIPTIHHYLQGVKQHEKLFNDWQQGKNIDIFSVVALINPLIDGFLEDPIHLFEVNNYVVSEAYIHHHAIGVGLLSAYIGDKLNYPKKEVYDIGLAGFIADCGMAKLPPRLYRKREVLNETEIRQIERHPIYGYQMLKDLPTVKEGVVQAVLQHHEREDGSGYPLKIVGKRLHPYAKIVSISDAYFAMISERPYRRKRTPFKVLELIRQEGFGKYDHHVYSVLADEVIRFTIGRKVRLTNQTTGEIAFIPKGYPIYPILRMESGVTLSLKDHPELDIEELL</sequence>
<dbReference type="InterPro" id="IPR037522">
    <property type="entry name" value="HD_GYP_dom"/>
</dbReference>
<dbReference type="InterPro" id="IPR003607">
    <property type="entry name" value="HD/PDEase_dom"/>
</dbReference>
<dbReference type="Proteomes" id="UP001596022">
    <property type="component" value="Unassembled WGS sequence"/>
</dbReference>
<dbReference type="Gene3D" id="1.10.3210.10">
    <property type="entry name" value="Hypothetical protein af1432"/>
    <property type="match status" value="1"/>
</dbReference>
<protein>
    <submittedName>
        <fullName evidence="2">HD-GYP domain-containing protein</fullName>
        <ecNumber evidence="2">3.1.4.-</ecNumber>
    </submittedName>
</protein>
<dbReference type="EC" id="3.1.4.-" evidence="2"/>
<organism evidence="2 3">
    <name type="scientific">Camelliibacillus cellulosilyticus</name>
    <dbReference type="NCBI Taxonomy" id="2174486"/>
    <lineage>
        <taxon>Bacteria</taxon>
        <taxon>Bacillati</taxon>
        <taxon>Bacillota</taxon>
        <taxon>Bacilli</taxon>
        <taxon>Bacillales</taxon>
        <taxon>Sporolactobacillaceae</taxon>
        <taxon>Camelliibacillus</taxon>
    </lineage>
</organism>
<keyword evidence="2" id="KW-0378">Hydrolase</keyword>
<dbReference type="EMBL" id="JBHSFW010000011">
    <property type="protein sequence ID" value="MFC4619719.1"/>
    <property type="molecule type" value="Genomic_DNA"/>
</dbReference>
<dbReference type="Pfam" id="PF13487">
    <property type="entry name" value="HD_5"/>
    <property type="match status" value="1"/>
</dbReference>
<keyword evidence="3" id="KW-1185">Reference proteome</keyword>
<dbReference type="PANTHER" id="PTHR43155">
    <property type="entry name" value="CYCLIC DI-GMP PHOSPHODIESTERASE PA4108-RELATED"/>
    <property type="match status" value="1"/>
</dbReference>
<evidence type="ECO:0000313" key="2">
    <source>
        <dbReference type="EMBL" id="MFC4619719.1"/>
    </source>
</evidence>